<dbReference type="InterPro" id="IPR035952">
    <property type="entry name" value="Rhomboid-like_sf"/>
</dbReference>
<evidence type="ECO:0000256" key="1">
    <source>
        <dbReference type="ARBA" id="ARBA00004141"/>
    </source>
</evidence>
<dbReference type="GO" id="GO:0016020">
    <property type="term" value="C:membrane"/>
    <property type="evidence" value="ECO:0007669"/>
    <property type="project" value="UniProtKB-SubCell"/>
</dbReference>
<dbReference type="EMBL" id="AOIN01000096">
    <property type="protein sequence ID" value="ELY94275.1"/>
    <property type="molecule type" value="Genomic_DNA"/>
</dbReference>
<dbReference type="PANTHER" id="PTHR43066:SF11">
    <property type="entry name" value="PEPTIDASE S54 RHOMBOID DOMAIN-CONTAINING PROTEIN"/>
    <property type="match status" value="1"/>
</dbReference>
<proteinExistence type="predicted"/>
<dbReference type="OrthoDB" id="169619at2157"/>
<feature type="compositionally biased region" description="Low complexity" evidence="5">
    <location>
        <begin position="1"/>
        <end position="10"/>
    </location>
</feature>
<dbReference type="STRING" id="1227492.C482_18242"/>
<feature type="transmembrane region" description="Helical" evidence="6">
    <location>
        <begin position="203"/>
        <end position="222"/>
    </location>
</feature>
<dbReference type="Proteomes" id="UP000011693">
    <property type="component" value="Unassembled WGS sequence"/>
</dbReference>
<keyword evidence="2 6" id="KW-0812">Transmembrane</keyword>
<keyword evidence="4 6" id="KW-0472">Membrane</keyword>
<feature type="transmembrane region" description="Helical" evidence="6">
    <location>
        <begin position="120"/>
        <end position="144"/>
    </location>
</feature>
<feature type="transmembrane region" description="Helical" evidence="6">
    <location>
        <begin position="174"/>
        <end position="197"/>
    </location>
</feature>
<evidence type="ECO:0000256" key="6">
    <source>
        <dbReference type="SAM" id="Phobius"/>
    </source>
</evidence>
<evidence type="ECO:0000313" key="8">
    <source>
        <dbReference type="EMBL" id="ELY94275.1"/>
    </source>
</evidence>
<reference evidence="8 9" key="1">
    <citation type="journal article" date="2014" name="PLoS Genet.">
        <title>Phylogenetically driven sequencing of extremely halophilic archaea reveals strategies for static and dynamic osmo-response.</title>
        <authorList>
            <person name="Becker E.A."/>
            <person name="Seitzer P.M."/>
            <person name="Tritt A."/>
            <person name="Larsen D."/>
            <person name="Krusor M."/>
            <person name="Yao A.I."/>
            <person name="Wu D."/>
            <person name="Madern D."/>
            <person name="Eisen J.A."/>
            <person name="Darling A.E."/>
            <person name="Facciotti M.T."/>
        </authorList>
    </citation>
    <scope>NUCLEOTIDE SEQUENCE [LARGE SCALE GENOMIC DNA]</scope>
    <source>
        <strain evidence="8 9">JCM 10990</strain>
    </source>
</reference>
<accession>M0A687</accession>
<gene>
    <name evidence="8" type="ORF">C482_18242</name>
</gene>
<evidence type="ECO:0000256" key="4">
    <source>
        <dbReference type="ARBA" id="ARBA00023136"/>
    </source>
</evidence>
<evidence type="ECO:0000259" key="7">
    <source>
        <dbReference type="Pfam" id="PF01694"/>
    </source>
</evidence>
<feature type="transmembrane region" description="Helical" evidence="6">
    <location>
        <begin position="44"/>
        <end position="70"/>
    </location>
</feature>
<comment type="subcellular location">
    <subcellularLocation>
        <location evidence="1">Membrane</location>
        <topology evidence="1">Multi-pass membrane protein</topology>
    </subcellularLocation>
</comment>
<comment type="caution">
    <text evidence="8">The sequence shown here is derived from an EMBL/GenBank/DDBJ whole genome shotgun (WGS) entry which is preliminary data.</text>
</comment>
<feature type="region of interest" description="Disordered" evidence="5">
    <location>
        <begin position="1"/>
        <end position="37"/>
    </location>
</feature>
<dbReference type="Gene3D" id="1.20.1540.10">
    <property type="entry name" value="Rhomboid-like"/>
    <property type="match status" value="1"/>
</dbReference>
<dbReference type="GO" id="GO:0004252">
    <property type="term" value="F:serine-type endopeptidase activity"/>
    <property type="evidence" value="ECO:0007669"/>
    <property type="project" value="InterPro"/>
</dbReference>
<organism evidence="8 9">
    <name type="scientific">Natrialba chahannaoensis JCM 10990</name>
    <dbReference type="NCBI Taxonomy" id="1227492"/>
    <lineage>
        <taxon>Archaea</taxon>
        <taxon>Methanobacteriati</taxon>
        <taxon>Methanobacteriota</taxon>
        <taxon>Stenosarchaea group</taxon>
        <taxon>Halobacteria</taxon>
        <taxon>Halobacteriales</taxon>
        <taxon>Natrialbaceae</taxon>
        <taxon>Natrialba</taxon>
    </lineage>
</organism>
<protein>
    <submittedName>
        <fullName evidence="8">Rhomboid family protein</fullName>
    </submittedName>
</protein>
<evidence type="ECO:0000313" key="9">
    <source>
        <dbReference type="Proteomes" id="UP000011693"/>
    </source>
</evidence>
<feature type="transmembrane region" description="Helical" evidence="6">
    <location>
        <begin position="90"/>
        <end position="108"/>
    </location>
</feature>
<evidence type="ECO:0000256" key="2">
    <source>
        <dbReference type="ARBA" id="ARBA00022692"/>
    </source>
</evidence>
<feature type="compositionally biased region" description="Polar residues" evidence="5">
    <location>
        <begin position="24"/>
        <end position="37"/>
    </location>
</feature>
<feature type="domain" description="Peptidase S54 rhomboid" evidence="7">
    <location>
        <begin position="77"/>
        <end position="224"/>
    </location>
</feature>
<evidence type="ECO:0000256" key="3">
    <source>
        <dbReference type="ARBA" id="ARBA00022989"/>
    </source>
</evidence>
<dbReference type="SUPFAM" id="SSF144091">
    <property type="entry name" value="Rhomboid-like"/>
    <property type="match status" value="1"/>
</dbReference>
<dbReference type="Pfam" id="PF01694">
    <property type="entry name" value="Rhomboid"/>
    <property type="match status" value="1"/>
</dbReference>
<keyword evidence="9" id="KW-1185">Reference proteome</keyword>
<dbReference type="PATRIC" id="fig|1227492.4.peg.3626"/>
<feature type="transmembrane region" description="Helical" evidence="6">
    <location>
        <begin position="150"/>
        <end position="167"/>
    </location>
</feature>
<dbReference type="InterPro" id="IPR022764">
    <property type="entry name" value="Peptidase_S54_rhomboid_dom"/>
</dbReference>
<keyword evidence="3 6" id="KW-1133">Transmembrane helix</keyword>
<dbReference type="PANTHER" id="PTHR43066">
    <property type="entry name" value="RHOMBOID-RELATED PROTEIN"/>
    <property type="match status" value="1"/>
</dbReference>
<dbReference type="AlphaFoldDB" id="M0A687"/>
<evidence type="ECO:0000256" key="5">
    <source>
        <dbReference type="SAM" id="MobiDB-lite"/>
    </source>
</evidence>
<name>M0A687_9EURY</name>
<sequence length="241" mass="25002">MANRSQPRPGARSRSRSASRSPDTGASASGPSASNDTSSPIFELLTIFGLVFFIQAITDLVGLMTGLFVLTLPLVENPWTIVTSVYAHGGLWHLLSNSLALIVFGWPVARATSRARFHTFVLVTGSIAGISQVLLSGFAAAAPFISGEPVGVLGASGAIFALLGYLITGNRLSAGFASIIDVPQWVTIVVFVGLAIVVTLTTAAPGVALIAHFTGFLLGLLAGRARVLQVRGNSSTRRSVG</sequence>
<dbReference type="RefSeq" id="WP_006169167.1">
    <property type="nucleotide sequence ID" value="NZ_AOIN01000096.1"/>
</dbReference>